<dbReference type="Proteomes" id="UP000681722">
    <property type="component" value="Unassembled WGS sequence"/>
</dbReference>
<keyword evidence="6" id="KW-1185">Reference proteome</keyword>
<name>A0A814EA17_9BILA</name>
<feature type="transmembrane region" description="Helical" evidence="1">
    <location>
        <begin position="230"/>
        <end position="255"/>
    </location>
</feature>
<dbReference type="AlphaFoldDB" id="A0A814EA17"/>
<comment type="caution">
    <text evidence="3">The sequence shown here is derived from an EMBL/GenBank/DDBJ whole genome shotgun (WGS) entry which is preliminary data.</text>
</comment>
<sequence>MKLNVFCIFIILPALSALALYSYGILSTRWSRVNYDLMRQHNQTIYNDDSLEYQVVPHSFRTYYGLLGYCLDYKWLNLLTLKQQPEKQDLVNMNTQRKSTTWCNESCDAAYKCQTTGCCFIPCNNIPECPDFFDEKNCVRHHNASKYYWPEKNCIWHQQSVFRSLSSSIDAQSLKNNPNHRSIIVHLRHSRIRYIVMVILFCSAALLICLSLLTLALIKCVDRFISVPFALVSFFAFFSFLAGCGGLGLFMYHWIHERMHRPDFTYTDERDAMKYALNSWLVNIEYLDLSFWLMIGAVGLSLLTTLLSCFLCCGLQTEKSKLRINVDKDSYEIVQLTPYDER</sequence>
<evidence type="ECO:0000313" key="4">
    <source>
        <dbReference type="EMBL" id="CAF3496488.1"/>
    </source>
</evidence>
<feature type="transmembrane region" description="Helical" evidence="1">
    <location>
        <begin position="289"/>
        <end position="313"/>
    </location>
</feature>
<keyword evidence="1" id="KW-1133">Transmembrane helix</keyword>
<evidence type="ECO:0000313" key="5">
    <source>
        <dbReference type="EMBL" id="CAF3741397.1"/>
    </source>
</evidence>
<evidence type="ECO:0000313" key="2">
    <source>
        <dbReference type="EMBL" id="CAF0723970.1"/>
    </source>
</evidence>
<dbReference type="EMBL" id="CAJNOQ010002602">
    <property type="protein sequence ID" value="CAF0968085.1"/>
    <property type="molecule type" value="Genomic_DNA"/>
</dbReference>
<dbReference type="Proteomes" id="UP000663829">
    <property type="component" value="Unassembled WGS sequence"/>
</dbReference>
<dbReference type="EMBL" id="CAJOBC010002602">
    <property type="protein sequence ID" value="CAF3741397.1"/>
    <property type="molecule type" value="Genomic_DNA"/>
</dbReference>
<reference evidence="3" key="1">
    <citation type="submission" date="2021-02" db="EMBL/GenBank/DDBJ databases">
        <authorList>
            <person name="Nowell W R."/>
        </authorList>
    </citation>
    <scope>NUCLEOTIDE SEQUENCE</scope>
</reference>
<feature type="transmembrane region" description="Helical" evidence="1">
    <location>
        <begin position="194"/>
        <end position="218"/>
    </location>
</feature>
<proteinExistence type="predicted"/>
<accession>A0A814EA17</accession>
<keyword evidence="1" id="KW-0812">Transmembrane</keyword>
<dbReference type="EMBL" id="CAJNOK010000030">
    <property type="protein sequence ID" value="CAF0723970.1"/>
    <property type="molecule type" value="Genomic_DNA"/>
</dbReference>
<organism evidence="3 6">
    <name type="scientific">Didymodactylos carnosus</name>
    <dbReference type="NCBI Taxonomy" id="1234261"/>
    <lineage>
        <taxon>Eukaryota</taxon>
        <taxon>Metazoa</taxon>
        <taxon>Spiralia</taxon>
        <taxon>Gnathifera</taxon>
        <taxon>Rotifera</taxon>
        <taxon>Eurotatoria</taxon>
        <taxon>Bdelloidea</taxon>
        <taxon>Philodinida</taxon>
        <taxon>Philodinidae</taxon>
        <taxon>Didymodactylos</taxon>
    </lineage>
</organism>
<evidence type="ECO:0000313" key="3">
    <source>
        <dbReference type="EMBL" id="CAF0968085.1"/>
    </source>
</evidence>
<dbReference type="Proteomes" id="UP000677228">
    <property type="component" value="Unassembled WGS sequence"/>
</dbReference>
<keyword evidence="1" id="KW-0472">Membrane</keyword>
<dbReference type="Proteomes" id="UP000682733">
    <property type="component" value="Unassembled WGS sequence"/>
</dbReference>
<dbReference type="OrthoDB" id="10008906at2759"/>
<evidence type="ECO:0000313" key="6">
    <source>
        <dbReference type="Proteomes" id="UP000663829"/>
    </source>
</evidence>
<gene>
    <name evidence="3" type="ORF">GPM918_LOCUS12085</name>
    <name evidence="2" type="ORF">OVA965_LOCUS270</name>
    <name evidence="5" type="ORF">SRO942_LOCUS12086</name>
    <name evidence="4" type="ORF">TMI583_LOCUS270</name>
</gene>
<protein>
    <submittedName>
        <fullName evidence="3">Uncharacterized protein</fullName>
    </submittedName>
</protein>
<dbReference type="EMBL" id="CAJOBA010000030">
    <property type="protein sequence ID" value="CAF3496488.1"/>
    <property type="molecule type" value="Genomic_DNA"/>
</dbReference>
<evidence type="ECO:0000256" key="1">
    <source>
        <dbReference type="SAM" id="Phobius"/>
    </source>
</evidence>